<sequence length="169" mass="19025">LRKPVRCLKVWWPMIRIDQWVKYLASHQPRLLLGGQLPDPNGKWKEMFSKFWSDYKDIGGSRVHLVNVGTKGPGDPPFKSFSYMLQIPGSHAPKYITLDYLHIYHLGYGMDASASSIVLLCKLGHFGAARALDDKLEVAYNRSGNTFPTTVGGKAFDVGLIMAWLEDDL</sequence>
<dbReference type="Proteomes" id="UP001642484">
    <property type="component" value="Unassembled WGS sequence"/>
</dbReference>
<comment type="caution">
    <text evidence="1">The sequence shown here is derived from an EMBL/GenBank/DDBJ whole genome shotgun (WGS) entry which is preliminary data.</text>
</comment>
<keyword evidence="2" id="KW-1185">Reference proteome</keyword>
<reference evidence="1 2" key="1">
    <citation type="submission" date="2024-02" db="EMBL/GenBank/DDBJ databases">
        <authorList>
            <person name="Chen Y."/>
            <person name="Shah S."/>
            <person name="Dougan E. K."/>
            <person name="Thang M."/>
            <person name="Chan C."/>
        </authorList>
    </citation>
    <scope>NUCLEOTIDE SEQUENCE [LARGE SCALE GENOMIC DNA]</scope>
</reference>
<evidence type="ECO:0000313" key="2">
    <source>
        <dbReference type="Proteomes" id="UP001642484"/>
    </source>
</evidence>
<evidence type="ECO:0000313" key="1">
    <source>
        <dbReference type="EMBL" id="CAK9106127.1"/>
    </source>
</evidence>
<organism evidence="1 2">
    <name type="scientific">Durusdinium trenchii</name>
    <dbReference type="NCBI Taxonomy" id="1381693"/>
    <lineage>
        <taxon>Eukaryota</taxon>
        <taxon>Sar</taxon>
        <taxon>Alveolata</taxon>
        <taxon>Dinophyceae</taxon>
        <taxon>Suessiales</taxon>
        <taxon>Symbiodiniaceae</taxon>
        <taxon>Durusdinium</taxon>
    </lineage>
</organism>
<gene>
    <name evidence="1" type="ORF">CCMP2556_LOCUS49636</name>
</gene>
<dbReference type="EMBL" id="CAXAMN010026829">
    <property type="protein sequence ID" value="CAK9106127.1"/>
    <property type="molecule type" value="Genomic_DNA"/>
</dbReference>
<feature type="non-terminal residue" evidence="1">
    <location>
        <position position="169"/>
    </location>
</feature>
<feature type="non-terminal residue" evidence="1">
    <location>
        <position position="1"/>
    </location>
</feature>
<protein>
    <submittedName>
        <fullName evidence="1">Uncharacterized protein</fullName>
    </submittedName>
</protein>
<name>A0ABP0S1C9_9DINO</name>
<accession>A0ABP0S1C9</accession>
<proteinExistence type="predicted"/>